<feature type="domain" description="HTH myb-type" evidence="8">
    <location>
        <begin position="1"/>
        <end position="20"/>
    </location>
</feature>
<reference evidence="9 10" key="1">
    <citation type="submission" date="2022-03" db="EMBL/GenBank/DDBJ databases">
        <authorList>
            <person name="Nunn A."/>
            <person name="Chopra R."/>
            <person name="Nunn A."/>
            <person name="Contreras Garrido A."/>
        </authorList>
    </citation>
    <scope>NUCLEOTIDE SEQUENCE [LARGE SCALE GENOMIC DNA]</scope>
</reference>
<evidence type="ECO:0000256" key="6">
    <source>
        <dbReference type="ARBA" id="ARBA00023242"/>
    </source>
</evidence>
<feature type="compositionally biased region" description="Polar residues" evidence="7">
    <location>
        <begin position="171"/>
        <end position="190"/>
    </location>
</feature>
<evidence type="ECO:0000256" key="5">
    <source>
        <dbReference type="ARBA" id="ARBA00023163"/>
    </source>
</evidence>
<evidence type="ECO:0000256" key="1">
    <source>
        <dbReference type="ARBA" id="ARBA00004123"/>
    </source>
</evidence>
<proteinExistence type="predicted"/>
<evidence type="ECO:0000313" key="9">
    <source>
        <dbReference type="EMBL" id="CAH2080589.1"/>
    </source>
</evidence>
<feature type="non-terminal residue" evidence="9">
    <location>
        <position position="1"/>
    </location>
</feature>
<dbReference type="Proteomes" id="UP000836841">
    <property type="component" value="Unassembled WGS sequence"/>
</dbReference>
<comment type="subcellular location">
    <subcellularLocation>
        <location evidence="1">Nucleus</location>
    </subcellularLocation>
</comment>
<dbReference type="EMBL" id="CAJVSB020000929">
    <property type="protein sequence ID" value="CAH2080589.1"/>
    <property type="molecule type" value="Genomic_DNA"/>
</dbReference>
<dbReference type="InterPro" id="IPR009057">
    <property type="entry name" value="Homeodomain-like_sf"/>
</dbReference>
<keyword evidence="2" id="KW-0677">Repeat</keyword>
<sequence>VAQSGKSCRLRWVNHLRPNLKKGPFSADEESLTLNSIQSTAINGSYASLLPGRTDNKIKNFWNTRIKGTQKATLPVYPTNVLYPNNHLQRRQPYDVYSRFSPYSISCGHCNYPTLPGLTQHRGGSFLSAYSSSQNTVAAATVAADFLGRATPEPTAQSVAGNDVIAPPEQTEGSFNSLGETSVIGDSQTRPGADNAAAEEVTNGGGMVEVHGSAVEDVAGTGGEGSAPGQPSNDITN</sequence>
<comment type="caution">
    <text evidence="9">The sequence shown here is derived from an EMBL/GenBank/DDBJ whole genome shotgun (WGS) entry which is preliminary data.</text>
</comment>
<dbReference type="SUPFAM" id="SSF46689">
    <property type="entry name" value="Homeodomain-like"/>
    <property type="match status" value="1"/>
</dbReference>
<name>A0AAU9T6C3_THLAR</name>
<accession>A0AAU9T6C3</accession>
<dbReference type="GO" id="GO:0003677">
    <property type="term" value="F:DNA binding"/>
    <property type="evidence" value="ECO:0007669"/>
    <property type="project" value="UniProtKB-KW"/>
</dbReference>
<dbReference type="Gene3D" id="1.10.10.60">
    <property type="entry name" value="Homeodomain-like"/>
    <property type="match status" value="1"/>
</dbReference>
<evidence type="ECO:0000256" key="4">
    <source>
        <dbReference type="ARBA" id="ARBA00023125"/>
    </source>
</evidence>
<dbReference type="InterPro" id="IPR017930">
    <property type="entry name" value="Myb_dom"/>
</dbReference>
<keyword evidence="5" id="KW-0804">Transcription</keyword>
<keyword evidence="3" id="KW-0805">Transcription regulation</keyword>
<keyword evidence="6" id="KW-0539">Nucleus</keyword>
<evidence type="ECO:0000256" key="2">
    <source>
        <dbReference type="ARBA" id="ARBA00022737"/>
    </source>
</evidence>
<feature type="region of interest" description="Disordered" evidence="7">
    <location>
        <begin position="166"/>
        <end position="237"/>
    </location>
</feature>
<evidence type="ECO:0000313" key="10">
    <source>
        <dbReference type="Proteomes" id="UP000836841"/>
    </source>
</evidence>
<gene>
    <name evidence="9" type="ORF">TAV2_LOCUS26290</name>
</gene>
<protein>
    <recommendedName>
        <fullName evidence="8">HTH myb-type domain-containing protein</fullName>
    </recommendedName>
</protein>
<evidence type="ECO:0000256" key="7">
    <source>
        <dbReference type="SAM" id="MobiDB-lite"/>
    </source>
</evidence>
<dbReference type="GO" id="GO:0005634">
    <property type="term" value="C:nucleus"/>
    <property type="evidence" value="ECO:0007669"/>
    <property type="project" value="UniProtKB-SubCell"/>
</dbReference>
<keyword evidence="10" id="KW-1185">Reference proteome</keyword>
<organism evidence="9 10">
    <name type="scientific">Thlaspi arvense</name>
    <name type="common">Field penny-cress</name>
    <dbReference type="NCBI Taxonomy" id="13288"/>
    <lineage>
        <taxon>Eukaryota</taxon>
        <taxon>Viridiplantae</taxon>
        <taxon>Streptophyta</taxon>
        <taxon>Embryophyta</taxon>
        <taxon>Tracheophyta</taxon>
        <taxon>Spermatophyta</taxon>
        <taxon>Magnoliopsida</taxon>
        <taxon>eudicotyledons</taxon>
        <taxon>Gunneridae</taxon>
        <taxon>Pentapetalae</taxon>
        <taxon>rosids</taxon>
        <taxon>malvids</taxon>
        <taxon>Brassicales</taxon>
        <taxon>Brassicaceae</taxon>
        <taxon>Thlaspideae</taxon>
        <taxon>Thlaspi</taxon>
    </lineage>
</organism>
<evidence type="ECO:0000256" key="3">
    <source>
        <dbReference type="ARBA" id="ARBA00023015"/>
    </source>
</evidence>
<dbReference type="AlphaFoldDB" id="A0AAU9T6C3"/>
<keyword evidence="4" id="KW-0238">DNA-binding</keyword>
<dbReference type="PROSITE" id="PS51294">
    <property type="entry name" value="HTH_MYB"/>
    <property type="match status" value="1"/>
</dbReference>
<dbReference type="PANTHER" id="PTHR47995">
    <property type="entry name" value="TRANSCRIPTION FACTOR MYB33-RELATED"/>
    <property type="match status" value="1"/>
</dbReference>
<dbReference type="PANTHER" id="PTHR47995:SF18">
    <property type="entry name" value="TRANSCRIPTION FACTOR MYB65"/>
    <property type="match status" value="1"/>
</dbReference>
<evidence type="ECO:0000259" key="8">
    <source>
        <dbReference type="PROSITE" id="PS51294"/>
    </source>
</evidence>